<dbReference type="Pfam" id="PF05290">
    <property type="entry name" value="Baculo_IE-1"/>
    <property type="match status" value="1"/>
</dbReference>
<dbReference type="EMBL" id="OL685370">
    <property type="protein sequence ID" value="USC25975.1"/>
    <property type="molecule type" value="Genomic_DNA"/>
</dbReference>
<dbReference type="InterPro" id="IPR007954">
    <property type="entry name" value="Baculo_IE-1"/>
</dbReference>
<organism evidence="1 2">
    <name type="scientific">Palpita vitrealis nucleopolyhedrovirus</name>
    <dbReference type="NCBI Taxonomy" id="2951960"/>
    <lineage>
        <taxon>Viruses</taxon>
        <taxon>Viruses incertae sedis</taxon>
        <taxon>Naldaviricetes</taxon>
        <taxon>Lefavirales</taxon>
        <taxon>Baculoviridae</taxon>
        <taxon>Alphabaculovirus</taxon>
        <taxon>Alphabaculovirus pavitrealis</taxon>
    </lineage>
</organism>
<evidence type="ECO:0000313" key="1">
    <source>
        <dbReference type="EMBL" id="USC25975.1"/>
    </source>
</evidence>
<keyword evidence="2" id="KW-1185">Reference proteome</keyword>
<proteinExistence type="predicted"/>
<name>A0AAE9LNK0_9ABAC</name>
<accession>A0AAE9LNK0</accession>
<evidence type="ECO:0000313" key="2">
    <source>
        <dbReference type="Proteomes" id="UP001256712"/>
    </source>
</evidence>
<dbReference type="Proteomes" id="UP001256712">
    <property type="component" value="Segment"/>
</dbReference>
<protein>
    <submittedName>
        <fullName evidence="1">Ie-0</fullName>
    </submittedName>
</protein>
<sequence length="260" mass="30023">MIRTSNHVLNVQENVMCSNGGALSSCKQNADYADNQQVMIDNFIFLHMYNADIEIDAKLQCGVRSAAFSIIDDKHLELYKRRIDNKFFFYYDKCGDTVNFDRLPDDNNTCCHHFILDINCVIECVKQIESGFDLHNRGNIIIFYPYLKQLREALKLLKKSFTCCLITLDAMQIYVNELISNCLLYIEKLESINKTVKVMNLFVDESVLYECNVCKEVSTDKRFLKLKECCEYAICNACCVAMWKSATTHAKCPACRTSYK</sequence>
<dbReference type="SUPFAM" id="SSF57850">
    <property type="entry name" value="RING/U-box"/>
    <property type="match status" value="1"/>
</dbReference>
<reference evidence="1" key="1">
    <citation type="journal article" date="2022" name="J. Invertebr. Pathol.">
        <title>Identification of a new nucleopolyhedrovirus isolated from the olive leaf moth, Palpita vitrealis, from two locations in Egypt.</title>
        <authorList>
            <person name="El-Salamouny S."/>
            <person name="Wennmann J.T."/>
            <person name="Kleespies R.G."/>
            <person name="Richert-Poggeler K.R."/>
            <person name="Mansour A."/>
            <person name="Awad M."/>
            <person name="Agamy E."/>
            <person name="Salama R."/>
            <person name="Jehle J.A."/>
        </authorList>
    </citation>
    <scope>NUCLEOTIDE SEQUENCE</scope>
    <source>
        <strain evidence="1">Giza 2005</strain>
    </source>
</reference>